<dbReference type="Pfam" id="PF20700">
    <property type="entry name" value="Mutator"/>
    <property type="match status" value="1"/>
</dbReference>
<gene>
    <name evidence="2" type="ORF">KUTeg_000315</name>
</gene>
<evidence type="ECO:0000313" key="3">
    <source>
        <dbReference type="Proteomes" id="UP001217089"/>
    </source>
</evidence>
<sequence>MVSHGFSAIRYETEVKTNGLSSVLMAKCQGCHQKFKFETSPQLLNNRNKSKHYDVNVRAVWGSMATRGGLAHLNESLATLNSPGMSQQTYTTIEQEIGNMWGEVVEEDLLKAGAEERKIAMEKGQFHEGVPCITVICDGGGVKEHTNIHTMRLEGYANSKGTLPTQHVCYKNWDESSQAMESNIILEGFLKAET</sequence>
<dbReference type="EMBL" id="JARBDR010000018">
    <property type="protein sequence ID" value="KAJ8321844.1"/>
    <property type="molecule type" value="Genomic_DNA"/>
</dbReference>
<keyword evidence="3" id="KW-1185">Reference proteome</keyword>
<dbReference type="InterPro" id="IPR049012">
    <property type="entry name" value="Mutator_transp_dom"/>
</dbReference>
<accession>A0ABQ9FX70</accession>
<protein>
    <recommendedName>
        <fullName evidence="1">Mutator-like transposase domain-containing protein</fullName>
    </recommendedName>
</protein>
<proteinExistence type="predicted"/>
<reference evidence="2 3" key="1">
    <citation type="submission" date="2022-12" db="EMBL/GenBank/DDBJ databases">
        <title>Chromosome-level genome of Tegillarca granosa.</title>
        <authorList>
            <person name="Kim J."/>
        </authorList>
    </citation>
    <scope>NUCLEOTIDE SEQUENCE [LARGE SCALE GENOMIC DNA]</scope>
    <source>
        <strain evidence="2">Teg-2019</strain>
        <tissue evidence="2">Adductor muscle</tissue>
    </source>
</reference>
<feature type="domain" description="Mutator-like transposase" evidence="1">
    <location>
        <begin position="4"/>
        <end position="140"/>
    </location>
</feature>
<organism evidence="2 3">
    <name type="scientific">Tegillarca granosa</name>
    <name type="common">Malaysian cockle</name>
    <name type="synonym">Anadara granosa</name>
    <dbReference type="NCBI Taxonomy" id="220873"/>
    <lineage>
        <taxon>Eukaryota</taxon>
        <taxon>Metazoa</taxon>
        <taxon>Spiralia</taxon>
        <taxon>Lophotrochozoa</taxon>
        <taxon>Mollusca</taxon>
        <taxon>Bivalvia</taxon>
        <taxon>Autobranchia</taxon>
        <taxon>Pteriomorphia</taxon>
        <taxon>Arcoida</taxon>
        <taxon>Arcoidea</taxon>
        <taxon>Arcidae</taxon>
        <taxon>Tegillarca</taxon>
    </lineage>
</organism>
<evidence type="ECO:0000259" key="1">
    <source>
        <dbReference type="Pfam" id="PF20700"/>
    </source>
</evidence>
<comment type="caution">
    <text evidence="2">The sequence shown here is derived from an EMBL/GenBank/DDBJ whole genome shotgun (WGS) entry which is preliminary data.</text>
</comment>
<dbReference type="Proteomes" id="UP001217089">
    <property type="component" value="Unassembled WGS sequence"/>
</dbReference>
<name>A0ABQ9FX70_TEGGR</name>
<evidence type="ECO:0000313" key="2">
    <source>
        <dbReference type="EMBL" id="KAJ8321844.1"/>
    </source>
</evidence>